<dbReference type="InterPro" id="IPR036909">
    <property type="entry name" value="Cyt_c-like_dom_sf"/>
</dbReference>
<comment type="caution">
    <text evidence="2">The sequence shown here is derived from an EMBL/GenBank/DDBJ whole genome shotgun (WGS) entry which is preliminary data.</text>
</comment>
<dbReference type="AlphaFoldDB" id="A0A398CAH9"/>
<evidence type="ECO:0000256" key="1">
    <source>
        <dbReference type="SAM" id="SignalP"/>
    </source>
</evidence>
<reference evidence="2 3" key="1">
    <citation type="submission" date="2018-09" db="EMBL/GenBank/DDBJ databases">
        <title>Draft genome of Simplicispira sp. NY-02.</title>
        <authorList>
            <person name="Im W.T."/>
        </authorList>
    </citation>
    <scope>NUCLEOTIDE SEQUENCE [LARGE SCALE GENOMIC DNA]</scope>
    <source>
        <strain evidence="2 3">NY-02</strain>
    </source>
</reference>
<name>A0A398CAH9_9BURK</name>
<feature type="signal peptide" evidence="1">
    <location>
        <begin position="1"/>
        <end position="37"/>
    </location>
</feature>
<evidence type="ECO:0008006" key="4">
    <source>
        <dbReference type="Google" id="ProtNLM"/>
    </source>
</evidence>
<evidence type="ECO:0000313" key="3">
    <source>
        <dbReference type="Proteomes" id="UP000266302"/>
    </source>
</evidence>
<dbReference type="GO" id="GO:0020037">
    <property type="term" value="F:heme binding"/>
    <property type="evidence" value="ECO:0007669"/>
    <property type="project" value="InterPro"/>
</dbReference>
<dbReference type="SUPFAM" id="SSF63829">
    <property type="entry name" value="Calcium-dependent phosphotriesterase"/>
    <property type="match status" value="2"/>
</dbReference>
<protein>
    <recommendedName>
        <fullName evidence="4">Lyase</fullName>
    </recommendedName>
</protein>
<dbReference type="PANTHER" id="PTHR40274:SF3">
    <property type="entry name" value="VIRGINIAMYCIN B LYASE"/>
    <property type="match status" value="1"/>
</dbReference>
<organism evidence="2 3">
    <name type="scientific">Simplicispira hankyongi</name>
    <dbReference type="NCBI Taxonomy" id="2315688"/>
    <lineage>
        <taxon>Bacteria</taxon>
        <taxon>Pseudomonadati</taxon>
        <taxon>Pseudomonadota</taxon>
        <taxon>Betaproteobacteria</taxon>
        <taxon>Burkholderiales</taxon>
        <taxon>Comamonadaceae</taxon>
        <taxon>Simplicispira</taxon>
    </lineage>
</organism>
<dbReference type="GO" id="GO:0009055">
    <property type="term" value="F:electron transfer activity"/>
    <property type="evidence" value="ECO:0007669"/>
    <property type="project" value="InterPro"/>
</dbReference>
<feature type="chain" id="PRO_5017276851" description="Lyase" evidence="1">
    <location>
        <begin position="38"/>
        <end position="607"/>
    </location>
</feature>
<keyword evidence="1" id="KW-0732">Signal</keyword>
<evidence type="ECO:0000313" key="2">
    <source>
        <dbReference type="EMBL" id="RID98057.1"/>
    </source>
</evidence>
<dbReference type="PANTHER" id="PTHR40274">
    <property type="entry name" value="VIRGINIAMYCIN B LYASE"/>
    <property type="match status" value="1"/>
</dbReference>
<dbReference type="EMBL" id="QXJC01000003">
    <property type="protein sequence ID" value="RID98057.1"/>
    <property type="molecule type" value="Genomic_DNA"/>
</dbReference>
<dbReference type="Gene3D" id="2.130.10.10">
    <property type="entry name" value="YVTN repeat-like/Quinoprotein amine dehydrogenase"/>
    <property type="match status" value="2"/>
</dbReference>
<gene>
    <name evidence="2" type="ORF">D3F03_07170</name>
</gene>
<dbReference type="InterPro" id="IPR015943">
    <property type="entry name" value="WD40/YVTN_repeat-like_dom_sf"/>
</dbReference>
<keyword evidence="3" id="KW-1185">Reference proteome</keyword>
<dbReference type="InterPro" id="IPR051344">
    <property type="entry name" value="Vgb"/>
</dbReference>
<accession>A0A398CAH9</accession>
<dbReference type="Proteomes" id="UP000266302">
    <property type="component" value="Unassembled WGS sequence"/>
</dbReference>
<dbReference type="Gene3D" id="1.10.760.10">
    <property type="entry name" value="Cytochrome c-like domain"/>
    <property type="match status" value="1"/>
</dbReference>
<sequence>MNSPGDSTMHARIPHHAAPLMAVCLACAALLAAPASAVPIAVQDPDGKPVPTVMVSRQPVNMAAVDTSDNGYPASGQQQQAYVELARFTDARGQVDIPPAEFPWKIRLRKPGYKDRTLLAKELGSTAVVMAPEHDPAALAEQQPANAWSSTIDFANATLKKEFMLQCNFCHQQGGPQLRRERSADEWRAAIQRMMRYGSRLSSQEQKEIPALLEAHWKKIHANPSLVPAGTPWGASLAKATIRELPIGDSMSQMHDLLLHSNGMVYVGDNLQDRVYEVDPATGRYTVYKIPPRPGDKLGGLLAGRLRDFPKHETYQGIHSLAESPKDGHIFITPSYQRRLIEFDPKTKAFIYHDMDGGFYPHTVRFDAKNRVWFTLALSNQVGMYDRAADKFTFYDLPFRSLMERITVKLTPFIFKLLGWGIPIANYVNVDHVSTGVPLPYGIDITPDGKAWIARLHTDEIASVDPDTGKVTMVKTPFSAPRRLRSDREGNLWITAFNESQIVRYTPSTGAFMRLDLPVVPKGSDTPYALNVDRVRNQVWVNGTNSDSVYRYDIATQTWSMFPMQRHVTFTRDVEISPAGKVYVTSASFPSWQIEDGQPTLIEITPQ</sequence>
<proteinExistence type="predicted"/>